<reference evidence="2" key="1">
    <citation type="submission" date="2016-04" db="EMBL/GenBank/DDBJ databases">
        <authorList>
            <person name="Nguyen H.D."/>
            <person name="Kesanakurti P."/>
            <person name="Cullis J."/>
            <person name="Levesque C.A."/>
            <person name="Hambleton S."/>
        </authorList>
    </citation>
    <scope>NUCLEOTIDE SEQUENCE</scope>
    <source>
        <strain evidence="2">DAOMC 238032</strain>
    </source>
</reference>
<evidence type="ECO:0000256" key="1">
    <source>
        <dbReference type="SAM" id="MobiDB-lite"/>
    </source>
</evidence>
<organism evidence="2 3">
    <name type="scientific">Tilletia caries</name>
    <name type="common">wheat bunt fungus</name>
    <dbReference type="NCBI Taxonomy" id="13290"/>
    <lineage>
        <taxon>Eukaryota</taxon>
        <taxon>Fungi</taxon>
        <taxon>Dikarya</taxon>
        <taxon>Basidiomycota</taxon>
        <taxon>Ustilaginomycotina</taxon>
        <taxon>Exobasidiomycetes</taxon>
        <taxon>Tilletiales</taxon>
        <taxon>Tilletiaceae</taxon>
        <taxon>Tilletia</taxon>
    </lineage>
</organism>
<dbReference type="Proteomes" id="UP000077671">
    <property type="component" value="Unassembled WGS sequence"/>
</dbReference>
<feature type="compositionally biased region" description="Basic and acidic residues" evidence="1">
    <location>
        <begin position="281"/>
        <end position="294"/>
    </location>
</feature>
<feature type="region of interest" description="Disordered" evidence="1">
    <location>
        <begin position="1"/>
        <end position="48"/>
    </location>
</feature>
<reference evidence="2" key="2">
    <citation type="journal article" date="2019" name="IMA Fungus">
        <title>Genome sequencing and comparison of five Tilletia species to identify candidate genes for the detection of regulated species infecting wheat.</title>
        <authorList>
            <person name="Nguyen H.D.T."/>
            <person name="Sultana T."/>
            <person name="Kesanakurti P."/>
            <person name="Hambleton S."/>
        </authorList>
    </citation>
    <scope>NUCLEOTIDE SEQUENCE</scope>
    <source>
        <strain evidence="2">DAOMC 238032</strain>
    </source>
</reference>
<accession>A0A8T8SIE1</accession>
<feature type="compositionally biased region" description="Basic residues" evidence="1">
    <location>
        <begin position="265"/>
        <end position="279"/>
    </location>
</feature>
<feature type="compositionally biased region" description="Polar residues" evidence="1">
    <location>
        <begin position="236"/>
        <end position="249"/>
    </location>
</feature>
<feature type="compositionally biased region" description="Acidic residues" evidence="1">
    <location>
        <begin position="331"/>
        <end position="345"/>
    </location>
</feature>
<evidence type="ECO:0000313" key="3">
    <source>
        <dbReference type="Proteomes" id="UP000077671"/>
    </source>
</evidence>
<feature type="compositionally biased region" description="Basic and acidic residues" evidence="1">
    <location>
        <begin position="378"/>
        <end position="394"/>
    </location>
</feature>
<dbReference type="EMBL" id="LWDD02002383">
    <property type="protein sequence ID" value="KAE8240905.1"/>
    <property type="molecule type" value="Genomic_DNA"/>
</dbReference>
<feature type="compositionally biased region" description="Acidic residues" evidence="1">
    <location>
        <begin position="398"/>
        <end position="408"/>
    </location>
</feature>
<sequence>MGDNGSPTRGSAHTTPAALSPRGRPYASPDHGGGHEDPPAVQNPPWSPLLATTTTCFKTNMPAWGMRTNRCSRGPESLKQRRRLSAVGQTVDIAEDMRVHGIIPCLPETGQPRISPSAPHLPTSSPLPNPASVLLLAPKSPSPHAVGSSSQTRVSAPPATHPPSPARASTSGSSQKRPRQSHTGVPASPATQPPTPAPQAVSPSHAPAPPSGPNQERPRKVSLSPSRHHPRFNAKGQRQCQNCKETTPGPSWRKWKKDATFQICHRCHSRYTQRQKSKAAARLEQEAQDRKLDFADTPPPPSTLYPHGDMDRVEEPDDQQDQDDQQKHDDQEPDDQQEQDEEDEAGSSSNAARTCNGEGLVSPEQLRSLRVPAGDNEWPSRREDGVSESEKRELYQYMEEEFGDEDGY</sequence>
<comment type="caution">
    <text evidence="2">The sequence shown here is derived from an EMBL/GenBank/DDBJ whole genome shotgun (WGS) entry which is preliminary data.</text>
</comment>
<gene>
    <name evidence="2" type="ORF">A4X03_0g8267</name>
</gene>
<feature type="compositionally biased region" description="Polar residues" evidence="1">
    <location>
        <begin position="1"/>
        <end position="14"/>
    </location>
</feature>
<protein>
    <submittedName>
        <fullName evidence="2">Uncharacterized protein</fullName>
    </submittedName>
</protein>
<proteinExistence type="predicted"/>
<evidence type="ECO:0000313" key="2">
    <source>
        <dbReference type="EMBL" id="KAE8240905.1"/>
    </source>
</evidence>
<feature type="region of interest" description="Disordered" evidence="1">
    <location>
        <begin position="107"/>
        <end position="408"/>
    </location>
</feature>
<feature type="compositionally biased region" description="Acidic residues" evidence="1">
    <location>
        <begin position="314"/>
        <end position="323"/>
    </location>
</feature>
<dbReference type="AlphaFoldDB" id="A0A8T8SIE1"/>
<name>A0A8T8SIE1_9BASI</name>